<accession>A0A0W1R9V0</accession>
<dbReference type="OrthoDB" id="264019at2157"/>
<reference evidence="2 3" key="1">
    <citation type="submission" date="2015-12" db="EMBL/GenBank/DDBJ databases">
        <title>Haloprofundus marisrubri gen. nov., sp. nov., an extremely halophilic archaeon isolated from the Discovery deep brine-seawater interface in the Red Sea.</title>
        <authorList>
            <person name="Zhang G."/>
            <person name="Stingl U."/>
            <person name="Rashid M."/>
        </authorList>
    </citation>
    <scope>NUCLEOTIDE SEQUENCE [LARGE SCALE GENOMIC DNA]</scope>
    <source>
        <strain evidence="2 3">SB9</strain>
    </source>
</reference>
<dbReference type="Gene3D" id="3.90.230.10">
    <property type="entry name" value="Creatinase/methionine aminopeptidase superfamily"/>
    <property type="match status" value="1"/>
</dbReference>
<dbReference type="Proteomes" id="UP000054387">
    <property type="component" value="Unassembled WGS sequence"/>
</dbReference>
<dbReference type="RefSeq" id="WP_058581591.1">
    <property type="nucleotide sequence ID" value="NZ_LOPU01000018.1"/>
</dbReference>
<comment type="caution">
    <text evidence="2">The sequence shown here is derived from an EMBL/GenBank/DDBJ whole genome shotgun (WGS) entry which is preliminary data.</text>
</comment>
<proteinExistence type="predicted"/>
<dbReference type="InterPro" id="IPR029149">
    <property type="entry name" value="Creatin/AminoP/Spt16_N"/>
</dbReference>
<organism evidence="2 3">
    <name type="scientific">Haloprofundus marisrubri</name>
    <dbReference type="NCBI Taxonomy" id="1514971"/>
    <lineage>
        <taxon>Archaea</taxon>
        <taxon>Methanobacteriati</taxon>
        <taxon>Methanobacteriota</taxon>
        <taxon>Stenosarchaea group</taxon>
        <taxon>Halobacteria</taxon>
        <taxon>Halobacteriales</taxon>
        <taxon>Haloferacaceae</taxon>
        <taxon>Haloprofundus</taxon>
    </lineage>
</organism>
<evidence type="ECO:0000313" key="2">
    <source>
        <dbReference type="EMBL" id="KTG10237.1"/>
    </source>
</evidence>
<dbReference type="Pfam" id="PF00557">
    <property type="entry name" value="Peptidase_M24"/>
    <property type="match status" value="1"/>
</dbReference>
<feature type="domain" description="Peptidase M24" evidence="1">
    <location>
        <begin position="160"/>
        <end position="369"/>
    </location>
</feature>
<dbReference type="PANTHER" id="PTHR46112:SF8">
    <property type="entry name" value="CYTOPLASMIC PEPTIDASE PEPQ-RELATED"/>
    <property type="match status" value="1"/>
</dbReference>
<gene>
    <name evidence="2" type="ORF">AUR64_11685</name>
</gene>
<dbReference type="EMBL" id="LOPU01000018">
    <property type="protein sequence ID" value="KTG10237.1"/>
    <property type="molecule type" value="Genomic_DNA"/>
</dbReference>
<dbReference type="InterPro" id="IPR036005">
    <property type="entry name" value="Creatinase/aminopeptidase-like"/>
</dbReference>
<keyword evidence="3" id="KW-1185">Reference proteome</keyword>
<name>A0A0W1R9V0_9EURY</name>
<dbReference type="SUPFAM" id="SSF55920">
    <property type="entry name" value="Creatinase/aminopeptidase"/>
    <property type="match status" value="1"/>
</dbReference>
<dbReference type="PANTHER" id="PTHR46112">
    <property type="entry name" value="AMINOPEPTIDASE"/>
    <property type="match status" value="1"/>
</dbReference>
<protein>
    <recommendedName>
        <fullName evidence="1">Peptidase M24 domain-containing protein</fullName>
    </recommendedName>
</protein>
<dbReference type="CDD" id="cd01066">
    <property type="entry name" value="APP_MetAP"/>
    <property type="match status" value="1"/>
</dbReference>
<evidence type="ECO:0000313" key="3">
    <source>
        <dbReference type="Proteomes" id="UP000054387"/>
    </source>
</evidence>
<evidence type="ECO:0000259" key="1">
    <source>
        <dbReference type="Pfam" id="PF00557"/>
    </source>
</evidence>
<dbReference type="InterPro" id="IPR050659">
    <property type="entry name" value="Peptidase_M24B"/>
</dbReference>
<dbReference type="STRING" id="1514971.AUR64_11685"/>
<dbReference type="AlphaFoldDB" id="A0A0W1R9V0"/>
<dbReference type="SUPFAM" id="SSF53092">
    <property type="entry name" value="Creatinase/prolidase N-terminal domain"/>
    <property type="match status" value="1"/>
</dbReference>
<sequence length="386" mass="42200">MDRTLIAEKVEQSHDAVAGSDADCWITFCRETDEVNEPCLPYILGFDVVWPTAIVVGPDDSAVVLGRHDAPNAERLDVHDVYPYDESFVPSLRDALDSVAPDADTVAVNFDRDDNVADGLTHGLYLQLQDAIGDDHELVSAGNVVGEVRGLKSATERDRIYTAAETTEELLAAMVDTWDPSWTEAEIVDWLHTRMTERDLGSAWSWEYCPTVHAGGESEVGHTLPGDLTVPENELLHIDFGVRENGYSADIQRLYVCGDVPEGLQSAFEDVRAAIDAGHDVLEAGVAGHEVDTAAREALTDAGWPAFEHAFGHQVGRAAHDGGTLLGPLWDRYGDAPNGEVRVGEIYTMELGVDTEWGYVGQEEMVEIVEDGTEWVVAPQTELRTL</sequence>
<dbReference type="InterPro" id="IPR000994">
    <property type="entry name" value="Pept_M24"/>
</dbReference>